<dbReference type="InterPro" id="IPR010964">
    <property type="entry name" value="M20A_pepV-rel"/>
</dbReference>
<dbReference type="InterPro" id="IPR001261">
    <property type="entry name" value="ArgE/DapE_CS"/>
</dbReference>
<keyword evidence="8" id="KW-0482">Metalloprotease</keyword>
<evidence type="ECO:0000313" key="10">
    <source>
        <dbReference type="Proteomes" id="UP000831947"/>
    </source>
</evidence>
<dbReference type="EMBL" id="CP093365">
    <property type="protein sequence ID" value="UQS83879.1"/>
    <property type="molecule type" value="Genomic_DNA"/>
</dbReference>
<gene>
    <name evidence="9" type="primary">pepV</name>
    <name evidence="9" type="ORF">MOO47_01425</name>
</gene>
<keyword evidence="10" id="KW-1185">Reference proteome</keyword>
<dbReference type="NCBIfam" id="NF005591">
    <property type="entry name" value="PRK07318.1"/>
    <property type="match status" value="1"/>
</dbReference>
<organism evidence="9 10">
    <name type="scientific">Bombilactobacillus thymidiniphilus</name>
    <dbReference type="NCBI Taxonomy" id="2923363"/>
    <lineage>
        <taxon>Bacteria</taxon>
        <taxon>Bacillati</taxon>
        <taxon>Bacillota</taxon>
        <taxon>Bacilli</taxon>
        <taxon>Lactobacillales</taxon>
        <taxon>Lactobacillaceae</taxon>
        <taxon>Bombilactobacillus</taxon>
    </lineage>
</organism>
<evidence type="ECO:0000256" key="2">
    <source>
        <dbReference type="ARBA" id="ARBA00006247"/>
    </source>
</evidence>
<dbReference type="NCBIfam" id="TIGR01887">
    <property type="entry name" value="dipeptidaselike"/>
    <property type="match status" value="1"/>
</dbReference>
<dbReference type="GO" id="GO:0016805">
    <property type="term" value="F:dipeptidase activity"/>
    <property type="evidence" value="ECO:0007669"/>
    <property type="project" value="UniProtKB-KW"/>
</dbReference>
<dbReference type="PANTHER" id="PTHR43808">
    <property type="entry name" value="ACETYLORNITHINE DEACETYLASE"/>
    <property type="match status" value="1"/>
</dbReference>
<dbReference type="EC" id="3.4.13.-" evidence="9"/>
<dbReference type="PANTHER" id="PTHR43808:SF31">
    <property type="entry name" value="N-ACETYL-L-CITRULLINE DEACETYLASE"/>
    <property type="match status" value="1"/>
</dbReference>
<dbReference type="InterPro" id="IPR036264">
    <property type="entry name" value="Bact_exopeptidase_dim_dom"/>
</dbReference>
<sequence>MEWKQLAQAKQANLIADLAELVKINSSCDTEHQTSDYPLGPGPAKALQKVLSFGERDGFLTKNVDNLAGHIEYGSGTEILGILAHVDTVPAGEGWNTDPFQLTQVDQQLFGRGALDDKGPALAAYYALKILQEQSLLPTKKIRLIFGTDEESQWRGINHYFLSEPKPDLGFSPDAQFPLINGEKGIVSYALTFPQTTATKAAQQLLSFNSGLRDNMVPQTANAIIKTTQPQVLMTAFQEFIQQNKVISGNANLDNHQVTLKLAGKGSHAMEPENGVNAGTYLATFLAEQQLDEAGQNYVTFIKNYLHLDFYGQKSGVGYRDQIMGPLTQSPDIFKYESNQEGLIVINVRYPKGRSEIDLQKLYQNLTSQLMVKISGHAQEPHFVADDDPLVQKLLSAYRAQTGDNQNKPVTVGGGTYGRILPRGVAFGALMPDGANVMHQANEFITIDNLINATAIYAQAIWNLVK</sequence>
<dbReference type="CDD" id="cd03888">
    <property type="entry name" value="M20_PepV"/>
    <property type="match status" value="1"/>
</dbReference>
<dbReference type="PROSITE" id="PS00758">
    <property type="entry name" value="ARGE_DAPE_CPG2_1"/>
    <property type="match status" value="1"/>
</dbReference>
<dbReference type="Gene3D" id="3.30.70.360">
    <property type="match status" value="2"/>
</dbReference>
<proteinExistence type="inferred from homology"/>
<keyword evidence="7 9" id="KW-0224">Dipeptidase</keyword>
<comment type="similarity">
    <text evidence="2">Belongs to the peptidase M20A family.</text>
</comment>
<evidence type="ECO:0000313" key="9">
    <source>
        <dbReference type="EMBL" id="UQS83879.1"/>
    </source>
</evidence>
<keyword evidence="6" id="KW-0862">Zinc</keyword>
<evidence type="ECO:0000256" key="3">
    <source>
        <dbReference type="ARBA" id="ARBA00022670"/>
    </source>
</evidence>
<dbReference type="SUPFAM" id="SSF53187">
    <property type="entry name" value="Zn-dependent exopeptidases"/>
    <property type="match status" value="1"/>
</dbReference>
<dbReference type="Proteomes" id="UP000831947">
    <property type="component" value="Chromosome"/>
</dbReference>
<keyword evidence="3" id="KW-0645">Protease</keyword>
<keyword evidence="4" id="KW-0479">Metal-binding</keyword>
<dbReference type="InterPro" id="IPR050072">
    <property type="entry name" value="Peptidase_M20A"/>
</dbReference>
<keyword evidence="5 9" id="KW-0378">Hydrolase</keyword>
<evidence type="ECO:0000256" key="8">
    <source>
        <dbReference type="ARBA" id="ARBA00023049"/>
    </source>
</evidence>
<name>A0ABY4PDX3_9LACO</name>
<dbReference type="InterPro" id="IPR002933">
    <property type="entry name" value="Peptidase_M20"/>
</dbReference>
<evidence type="ECO:0000256" key="5">
    <source>
        <dbReference type="ARBA" id="ARBA00022801"/>
    </source>
</evidence>
<dbReference type="Gene3D" id="3.40.630.10">
    <property type="entry name" value="Zn peptidases"/>
    <property type="match status" value="1"/>
</dbReference>
<evidence type="ECO:0000256" key="7">
    <source>
        <dbReference type="ARBA" id="ARBA00022997"/>
    </source>
</evidence>
<evidence type="ECO:0000256" key="4">
    <source>
        <dbReference type="ARBA" id="ARBA00022723"/>
    </source>
</evidence>
<dbReference type="RefSeq" id="WP_249513064.1">
    <property type="nucleotide sequence ID" value="NZ_CP093365.1"/>
</dbReference>
<evidence type="ECO:0000256" key="6">
    <source>
        <dbReference type="ARBA" id="ARBA00022833"/>
    </source>
</evidence>
<reference evidence="9 10" key="1">
    <citation type="journal article" date="2022" name="Int. J. Syst. Evol. Microbiol.">
        <title>Apilactobacillus apisilvae sp. nov., Nicolia spurrieriana gen. nov. sp. nov., Bombilactobacillus folatiphilus sp. nov. and Bombilactobacillus thymidiniphilus sp. nov., four new lactic acid bacterial isolates from stingless bees Tetragonula carbonaria and Austroplebeia australis.</title>
        <authorList>
            <person name="Oliphant S.A."/>
            <person name="Watson-Haigh N.S."/>
            <person name="Sumby K.M."/>
            <person name="Gardner J."/>
            <person name="Groom S."/>
            <person name="Jiranek V."/>
        </authorList>
    </citation>
    <scope>NUCLEOTIDE SEQUENCE [LARGE SCALE GENOMIC DNA]</scope>
    <source>
        <strain evidence="9 10">SG4_A1</strain>
    </source>
</reference>
<protein>
    <submittedName>
        <fullName evidence="9">Dipeptidase PepV</fullName>
        <ecNumber evidence="9">3.4.13.-</ecNumber>
    </submittedName>
</protein>
<comment type="cofactor">
    <cofactor evidence="1">
        <name>Zn(2+)</name>
        <dbReference type="ChEBI" id="CHEBI:29105"/>
    </cofactor>
</comment>
<dbReference type="SUPFAM" id="SSF55031">
    <property type="entry name" value="Bacterial exopeptidase dimerisation domain"/>
    <property type="match status" value="1"/>
</dbReference>
<dbReference type="Pfam" id="PF01546">
    <property type="entry name" value="Peptidase_M20"/>
    <property type="match status" value="1"/>
</dbReference>
<accession>A0ABY4PDX3</accession>
<evidence type="ECO:0000256" key="1">
    <source>
        <dbReference type="ARBA" id="ARBA00001947"/>
    </source>
</evidence>